<dbReference type="AlphaFoldDB" id="A0A3B1DE53"/>
<dbReference type="CDD" id="cd00092">
    <property type="entry name" value="HTH_CRP"/>
    <property type="match status" value="1"/>
</dbReference>
<dbReference type="CDD" id="cd00038">
    <property type="entry name" value="CAP_ED"/>
    <property type="match status" value="1"/>
</dbReference>
<evidence type="ECO:0000259" key="4">
    <source>
        <dbReference type="PROSITE" id="PS50042"/>
    </source>
</evidence>
<keyword evidence="3" id="KW-0804">Transcription</keyword>
<dbReference type="GO" id="GO:0003677">
    <property type="term" value="F:DNA binding"/>
    <property type="evidence" value="ECO:0007669"/>
    <property type="project" value="UniProtKB-KW"/>
</dbReference>
<dbReference type="PROSITE" id="PS50042">
    <property type="entry name" value="CNMP_BINDING_3"/>
    <property type="match status" value="1"/>
</dbReference>
<dbReference type="InterPro" id="IPR000595">
    <property type="entry name" value="cNMP-bd_dom"/>
</dbReference>
<evidence type="ECO:0000313" key="6">
    <source>
        <dbReference type="EMBL" id="VAX37141.1"/>
    </source>
</evidence>
<dbReference type="SUPFAM" id="SSF46785">
    <property type="entry name" value="Winged helix' DNA-binding domain"/>
    <property type="match status" value="1"/>
</dbReference>
<dbReference type="SMART" id="SM00419">
    <property type="entry name" value="HTH_CRP"/>
    <property type="match status" value="1"/>
</dbReference>
<dbReference type="Pfam" id="PF00027">
    <property type="entry name" value="cNMP_binding"/>
    <property type="match status" value="1"/>
</dbReference>
<keyword evidence="2" id="KW-0238">DNA-binding</keyword>
<evidence type="ECO:0000256" key="2">
    <source>
        <dbReference type="ARBA" id="ARBA00023125"/>
    </source>
</evidence>
<dbReference type="PRINTS" id="PR00034">
    <property type="entry name" value="HTHCRP"/>
</dbReference>
<dbReference type="InterPro" id="IPR050397">
    <property type="entry name" value="Env_Response_Regulators"/>
</dbReference>
<dbReference type="Gene3D" id="2.60.120.10">
    <property type="entry name" value="Jelly Rolls"/>
    <property type="match status" value="1"/>
</dbReference>
<proteinExistence type="predicted"/>
<dbReference type="InterPro" id="IPR036390">
    <property type="entry name" value="WH_DNA-bd_sf"/>
</dbReference>
<dbReference type="InterPro" id="IPR036388">
    <property type="entry name" value="WH-like_DNA-bd_sf"/>
</dbReference>
<feature type="domain" description="HTH crp-type" evidence="5">
    <location>
        <begin position="147"/>
        <end position="220"/>
    </location>
</feature>
<dbReference type="InterPro" id="IPR018490">
    <property type="entry name" value="cNMP-bd_dom_sf"/>
</dbReference>
<dbReference type="PANTHER" id="PTHR24567">
    <property type="entry name" value="CRP FAMILY TRANSCRIPTIONAL REGULATORY PROTEIN"/>
    <property type="match status" value="1"/>
</dbReference>
<organism evidence="6">
    <name type="scientific">hydrothermal vent metagenome</name>
    <dbReference type="NCBI Taxonomy" id="652676"/>
    <lineage>
        <taxon>unclassified sequences</taxon>
        <taxon>metagenomes</taxon>
        <taxon>ecological metagenomes</taxon>
    </lineage>
</organism>
<gene>
    <name evidence="6" type="ORF">MNBD_PLANCTO02-244</name>
</gene>
<evidence type="ECO:0000256" key="3">
    <source>
        <dbReference type="ARBA" id="ARBA00023163"/>
    </source>
</evidence>
<evidence type="ECO:0000256" key="1">
    <source>
        <dbReference type="ARBA" id="ARBA00023015"/>
    </source>
</evidence>
<accession>A0A3B1DE53</accession>
<dbReference type="SMART" id="SM00100">
    <property type="entry name" value="cNMP"/>
    <property type="match status" value="1"/>
</dbReference>
<reference evidence="6" key="1">
    <citation type="submission" date="2018-06" db="EMBL/GenBank/DDBJ databases">
        <authorList>
            <person name="Zhirakovskaya E."/>
        </authorList>
    </citation>
    <scope>NUCLEOTIDE SEQUENCE</scope>
</reference>
<dbReference type="Pfam" id="PF13545">
    <property type="entry name" value="HTH_Crp_2"/>
    <property type="match status" value="1"/>
</dbReference>
<dbReference type="GO" id="GO:0005829">
    <property type="term" value="C:cytosol"/>
    <property type="evidence" value="ECO:0007669"/>
    <property type="project" value="TreeGrafter"/>
</dbReference>
<keyword evidence="1" id="KW-0805">Transcription regulation</keyword>
<dbReference type="PANTHER" id="PTHR24567:SF74">
    <property type="entry name" value="HTH-TYPE TRANSCRIPTIONAL REGULATOR ARCR"/>
    <property type="match status" value="1"/>
</dbReference>
<dbReference type="Gene3D" id="1.10.10.10">
    <property type="entry name" value="Winged helix-like DNA-binding domain superfamily/Winged helix DNA-binding domain"/>
    <property type="match status" value="1"/>
</dbReference>
<dbReference type="EMBL" id="UOGL01000104">
    <property type="protein sequence ID" value="VAX37141.1"/>
    <property type="molecule type" value="Genomic_DNA"/>
</dbReference>
<protein>
    <submittedName>
        <fullName evidence="6">Transcriptional regulator, Crp/Fnr family</fullName>
    </submittedName>
</protein>
<dbReference type="GO" id="GO:0003700">
    <property type="term" value="F:DNA-binding transcription factor activity"/>
    <property type="evidence" value="ECO:0007669"/>
    <property type="project" value="TreeGrafter"/>
</dbReference>
<dbReference type="SUPFAM" id="SSF51206">
    <property type="entry name" value="cAMP-binding domain-like"/>
    <property type="match status" value="1"/>
</dbReference>
<dbReference type="InterPro" id="IPR014710">
    <property type="entry name" value="RmlC-like_jellyroll"/>
</dbReference>
<feature type="domain" description="Cyclic nucleotide-binding" evidence="4">
    <location>
        <begin position="13"/>
        <end position="116"/>
    </location>
</feature>
<evidence type="ECO:0000259" key="5">
    <source>
        <dbReference type="PROSITE" id="PS51063"/>
    </source>
</evidence>
<dbReference type="InterPro" id="IPR012318">
    <property type="entry name" value="HTH_CRP"/>
</dbReference>
<sequence>MDDNFWYLKKSDLFERLTPEQIDRLESRCKAKTFKRGEIVYLPNDLNDLVLLVSSGRVKLYHITSDGKQALLALVDPGELFGELALLGNSKREEYAETMESTTLILIPGKEIRQLMDEHPSVSVGVTRLMGFRMQRIERRLKSILFRSNRERLIHLLLELAEKYGRPTVEGVLLSIKLSHQDLASIIGSTRETVTVVLGELQDEKSISIEKRRITLPNIEQLAESIDVPPPQLKFEEDLGNRLLRQARMNS</sequence>
<name>A0A3B1DE53_9ZZZZ</name>
<dbReference type="PROSITE" id="PS51063">
    <property type="entry name" value="HTH_CRP_2"/>
    <property type="match status" value="1"/>
</dbReference>